<keyword evidence="2" id="KW-1185">Reference proteome</keyword>
<evidence type="ECO:0000313" key="1">
    <source>
        <dbReference type="EMBL" id="KAI4386292.1"/>
    </source>
</evidence>
<reference evidence="2" key="1">
    <citation type="journal article" date="2023" name="Front. Plant Sci.">
        <title>Chromosomal-level genome assembly of Melastoma candidum provides insights into trichome evolution.</title>
        <authorList>
            <person name="Zhong Y."/>
            <person name="Wu W."/>
            <person name="Sun C."/>
            <person name="Zou P."/>
            <person name="Liu Y."/>
            <person name="Dai S."/>
            <person name="Zhou R."/>
        </authorList>
    </citation>
    <scope>NUCLEOTIDE SEQUENCE [LARGE SCALE GENOMIC DNA]</scope>
</reference>
<name>A0ACB9S503_9MYRT</name>
<evidence type="ECO:0000313" key="2">
    <source>
        <dbReference type="Proteomes" id="UP001057402"/>
    </source>
</evidence>
<dbReference type="Proteomes" id="UP001057402">
    <property type="component" value="Chromosome 2"/>
</dbReference>
<accession>A0ACB9S503</accession>
<comment type="caution">
    <text evidence="1">The sequence shown here is derived from an EMBL/GenBank/DDBJ whole genome shotgun (WGS) entry which is preliminary data.</text>
</comment>
<organism evidence="1 2">
    <name type="scientific">Melastoma candidum</name>
    <dbReference type="NCBI Taxonomy" id="119954"/>
    <lineage>
        <taxon>Eukaryota</taxon>
        <taxon>Viridiplantae</taxon>
        <taxon>Streptophyta</taxon>
        <taxon>Embryophyta</taxon>
        <taxon>Tracheophyta</taxon>
        <taxon>Spermatophyta</taxon>
        <taxon>Magnoliopsida</taxon>
        <taxon>eudicotyledons</taxon>
        <taxon>Gunneridae</taxon>
        <taxon>Pentapetalae</taxon>
        <taxon>rosids</taxon>
        <taxon>malvids</taxon>
        <taxon>Myrtales</taxon>
        <taxon>Melastomataceae</taxon>
        <taxon>Melastomatoideae</taxon>
        <taxon>Melastomateae</taxon>
        <taxon>Melastoma</taxon>
    </lineage>
</organism>
<proteinExistence type="predicted"/>
<sequence>MSGASASSSTAASSPKVSMFGSKTGFVIPKNKLAGSLVPRFRANKKLGSDESGNEESTRPGQRKTKWGPDLTQDAAVRKGRALAYQTRVDQLVRQLKSRVAEFEENLNSPSITTLAEDKSSGQIIDREHSKLLDLERREAIGEILKLNPSYKVPSDYKPLLKEDKVHVPFKEYPAYNFIGLIFGPGGDNKKRLEKETGTKIQVIGIRKGTRDKGEIIQSDRNDLHNSYEEIYVHITAETFDKVDGAISVIEPLITSVSGNLATVAAESSKVDGHQDISSDLAPARQGEQSFVGSLQAPQQGQSQFGSPWFVGNPSLPDPQSANQSNPGVIPFSNPPPPSSSVNQSFPNYNPSNAPPFGPQATPTSLFNSMPLNTPIVSPGGQQLQPQPAAIAGTGLPSLPQTFPNGPQGPIPERPFMRPDGFSAGPMNMMQVGLRMGPPPQPAPTSRFALRNPIGARLNPLNVPPIISPGGRPRQSHPIMSDFTFQPNRPPSSRGFAQPATPLAGSFRPLIPDTRPFPQAFPRQMVGNQMPPPMPFAPRHPRFEALGPHAPPNAFPPLAERGFDPGSIMRPLAPFPGRPGNPREDLFNFHGPMDRPPIQQLGHLNPRFSRRPALGPGRPQFYDPFSPTTANNLMKQHQGGNSGGGRRQENDPEYEDLMASVGVK</sequence>
<dbReference type="EMBL" id="CM042881">
    <property type="protein sequence ID" value="KAI4386292.1"/>
    <property type="molecule type" value="Genomic_DNA"/>
</dbReference>
<gene>
    <name evidence="1" type="ORF">MLD38_004236</name>
</gene>
<protein>
    <submittedName>
        <fullName evidence="1">Uncharacterized protein</fullName>
    </submittedName>
</protein>